<proteinExistence type="predicted"/>
<dbReference type="InterPro" id="IPR029149">
    <property type="entry name" value="Creatin/AminoP/Spt16_N"/>
</dbReference>
<evidence type="ECO:0000259" key="1">
    <source>
        <dbReference type="Pfam" id="PF00557"/>
    </source>
</evidence>
<dbReference type="AlphaFoldDB" id="A0A382AF30"/>
<evidence type="ECO:0000259" key="2">
    <source>
        <dbReference type="Pfam" id="PF01321"/>
    </source>
</evidence>
<dbReference type="InterPro" id="IPR001714">
    <property type="entry name" value="Pept_M24_MAP"/>
</dbReference>
<accession>A0A382AF30</accession>
<dbReference type="PANTHER" id="PTHR46112:SF3">
    <property type="entry name" value="AMINOPEPTIDASE YPDF"/>
    <property type="match status" value="1"/>
</dbReference>
<dbReference type="InterPro" id="IPR000587">
    <property type="entry name" value="Creatinase_N"/>
</dbReference>
<dbReference type="PANTHER" id="PTHR46112">
    <property type="entry name" value="AMINOPEPTIDASE"/>
    <property type="match status" value="1"/>
</dbReference>
<name>A0A382AF30_9ZZZZ</name>
<dbReference type="SUPFAM" id="SSF53092">
    <property type="entry name" value="Creatinase/prolidase N-terminal domain"/>
    <property type="match status" value="1"/>
</dbReference>
<dbReference type="Gene3D" id="3.90.230.10">
    <property type="entry name" value="Creatinase/methionine aminopeptidase superfamily"/>
    <property type="match status" value="1"/>
</dbReference>
<dbReference type="PRINTS" id="PR00599">
    <property type="entry name" value="MAPEPTIDASE"/>
</dbReference>
<dbReference type="Pfam" id="PF01321">
    <property type="entry name" value="Creatinase_N"/>
    <property type="match status" value="1"/>
</dbReference>
<organism evidence="3">
    <name type="scientific">marine metagenome</name>
    <dbReference type="NCBI Taxonomy" id="408172"/>
    <lineage>
        <taxon>unclassified sequences</taxon>
        <taxon>metagenomes</taxon>
        <taxon>ecological metagenomes</taxon>
    </lineage>
</organism>
<dbReference type="InterPro" id="IPR000994">
    <property type="entry name" value="Pept_M24"/>
</dbReference>
<dbReference type="EMBL" id="UINC01025039">
    <property type="protein sequence ID" value="SVA99891.1"/>
    <property type="molecule type" value="Genomic_DNA"/>
</dbReference>
<reference evidence="3" key="1">
    <citation type="submission" date="2018-05" db="EMBL/GenBank/DDBJ databases">
        <authorList>
            <person name="Lanie J.A."/>
            <person name="Ng W.-L."/>
            <person name="Kazmierczak K.M."/>
            <person name="Andrzejewski T.M."/>
            <person name="Davidsen T.M."/>
            <person name="Wayne K.J."/>
            <person name="Tettelin H."/>
            <person name="Glass J.I."/>
            <person name="Rusch D."/>
            <person name="Podicherti R."/>
            <person name="Tsui H.-C.T."/>
            <person name="Winkler M.E."/>
        </authorList>
    </citation>
    <scope>NUCLEOTIDE SEQUENCE</scope>
</reference>
<dbReference type="InterPro" id="IPR036005">
    <property type="entry name" value="Creatinase/aminopeptidase-like"/>
</dbReference>
<dbReference type="Pfam" id="PF00557">
    <property type="entry name" value="Peptidase_M24"/>
    <property type="match status" value="1"/>
</dbReference>
<protein>
    <recommendedName>
        <fullName evidence="4">Peptidase M24 domain-containing protein</fullName>
    </recommendedName>
</protein>
<dbReference type="SUPFAM" id="SSF55920">
    <property type="entry name" value="Creatinase/aminopeptidase"/>
    <property type="match status" value="1"/>
</dbReference>
<gene>
    <name evidence="3" type="ORF">METZ01_LOCUS152745</name>
</gene>
<sequence>MAAPERGFPDAEFVARAARAQAMMAERGLDALLVCTEPEVRYLTGFHTPFWQSPTRPWFVILPAEGRPVAVIPGIGASTMGTTWVTDIRTWPAPRPTDDGLVLLVDTLAELTSGGSEPVRIGLPMGHETHVRMPLADLDVLRERIAPATFVDATDVVRGLRMVKSDREIAKLAHICDVVSGAFEGIGELLSAGMTEREAFRAFRIDLLERGADDVPYLVGATGPGFDDIIKQPSDRVIESGDLLMFDTGSVFDGYSSDFDRYVAFGRADADAKRAYRTVWEATEAGFAAARPGATTSDLWRAMAEVLDAGGSLGNSVGRLGHGLGMQVTEWPSHTAEDGTVLEEGMVLTLEPGLTWAPGRMMVHEENFVLRADGPEMLSRRAPAELPII</sequence>
<evidence type="ECO:0008006" key="4">
    <source>
        <dbReference type="Google" id="ProtNLM"/>
    </source>
</evidence>
<evidence type="ECO:0000313" key="3">
    <source>
        <dbReference type="EMBL" id="SVA99891.1"/>
    </source>
</evidence>
<feature type="domain" description="Peptidase M24" evidence="1">
    <location>
        <begin position="172"/>
        <end position="369"/>
    </location>
</feature>
<feature type="domain" description="Creatinase N-terminal" evidence="2">
    <location>
        <begin position="16"/>
        <end position="163"/>
    </location>
</feature>
<dbReference type="InterPro" id="IPR050659">
    <property type="entry name" value="Peptidase_M24B"/>
</dbReference>
<dbReference type="Gene3D" id="3.40.350.10">
    <property type="entry name" value="Creatinase/prolidase N-terminal domain"/>
    <property type="match status" value="1"/>
</dbReference>